<reference evidence="2 3" key="1">
    <citation type="submission" date="2021-06" db="EMBL/GenBank/DDBJ databases">
        <authorList>
            <person name="Sun Q."/>
            <person name="Li D."/>
        </authorList>
    </citation>
    <scope>NUCLEOTIDE SEQUENCE [LARGE SCALE GENOMIC DNA]</scope>
    <source>
        <strain evidence="2 3">MSJ-40</strain>
    </source>
</reference>
<dbReference type="RefSeq" id="WP_216521336.1">
    <property type="nucleotide sequence ID" value="NZ_JAHLPM010000017.1"/>
</dbReference>
<name>A0ABS6E9J4_9FIRM</name>
<evidence type="ECO:0000313" key="2">
    <source>
        <dbReference type="EMBL" id="MBU5439612.1"/>
    </source>
</evidence>
<organism evidence="2 3">
    <name type="scientific">Tissierella simiarum</name>
    <dbReference type="NCBI Taxonomy" id="2841534"/>
    <lineage>
        <taxon>Bacteria</taxon>
        <taxon>Bacillati</taxon>
        <taxon>Bacillota</taxon>
        <taxon>Tissierellia</taxon>
        <taxon>Tissierellales</taxon>
        <taxon>Tissierellaceae</taxon>
        <taxon>Tissierella</taxon>
    </lineage>
</organism>
<protein>
    <submittedName>
        <fullName evidence="2">Uncharacterized protein</fullName>
    </submittedName>
</protein>
<feature type="region of interest" description="Disordered" evidence="1">
    <location>
        <begin position="243"/>
        <end position="273"/>
    </location>
</feature>
<evidence type="ECO:0000313" key="3">
    <source>
        <dbReference type="Proteomes" id="UP000749471"/>
    </source>
</evidence>
<keyword evidence="3" id="KW-1185">Reference proteome</keyword>
<dbReference type="EMBL" id="JAHLPM010000017">
    <property type="protein sequence ID" value="MBU5439612.1"/>
    <property type="molecule type" value="Genomic_DNA"/>
</dbReference>
<gene>
    <name evidence="2" type="ORF">KQI42_16480</name>
</gene>
<evidence type="ECO:0000256" key="1">
    <source>
        <dbReference type="SAM" id="MobiDB-lite"/>
    </source>
</evidence>
<feature type="compositionally biased region" description="Basic and acidic residues" evidence="1">
    <location>
        <begin position="243"/>
        <end position="258"/>
    </location>
</feature>
<proteinExistence type="predicted"/>
<accession>A0ABS6E9J4</accession>
<sequence length="273" mass="33234">METLSLFEKIISQSKDINNLPTLSEIFEELENQAKINNYDYDEETDKMFDNWNESKITLLDGSQIELIAYKTCILHSFHDIEREYSYRIGDNLYLCASCLTILVEHKYLCEKYYTYSSENLLFPKKWDKNRVILWIRNSEKRQEEYFSRRNNYLNYQYDYFNDEDDNYDDEDYFNNEEYILFQEEVNKIKEERNNIWKQEECQILYKKLIDYAGGSLHLKKSQLQQAKDMAISAIQKNKTPDFKKLKNRVEQENEKDLKRKKKKQMKKERQGN</sequence>
<dbReference type="Proteomes" id="UP000749471">
    <property type="component" value="Unassembled WGS sequence"/>
</dbReference>
<comment type="caution">
    <text evidence="2">The sequence shown here is derived from an EMBL/GenBank/DDBJ whole genome shotgun (WGS) entry which is preliminary data.</text>
</comment>